<name>A0AAJ0ETT5_9PEZI</name>
<dbReference type="RefSeq" id="XP_060425623.1">
    <property type="nucleotide sequence ID" value="XM_060572803.1"/>
</dbReference>
<sequence length="906" mass="97060">MQLIAQSEWMQDQKQAEVMSPGKSFEWSAIPFDANGRSSSRDALGIDSVYLMTLPTSGAPAGSLTCFVDVLRPQPNTLRLLDRCYITPQSKRAWNKHTLPIDLTSETIQSSLSRRFKDRVGGIYTFGQINGRLELIYAPAFDFWNSKNPPAPARLVVPDNATSIATAINTAGDSHLLFQHQKDGSSGTRIVTTDLVAQVTQLTAEFINGTTALKAGNNTLFTHVTGQQMAQITQDPVTRDWASGSIPLPATDVNDILEISSFTTRLSVLDDSGAAVAKTDILLTATSPDMSAISYKATISNQAAVLLNIDPAEKVKSRIAAIQSGNDLKNAAITRTDGTTSSLIPLDVSQSDCDAAATAIQQLVKVASTLPSDGSPHSSSFANGASVQPAALAQILNLQTPPHQPDARISIIDAVVASSKNIFVQAVSKNFVIRAAKGVYEVLVYVGDAIYRTVLDCVSVVSYAVEWVFTKLKVTFDDLKAFLGFVFNWADIVRTHKVIKNVATKYALYGVSQIGADIPDLQDTAGQSNSKASGTLGSSEPQNYYAQDEAKSNISIAKTTATSVEIAGGSDWASVLEELKGIATAEKDIVKKSLDQINTQIIDPFSGLTPLEIAKRLIAIIGKKGLETAKNIVVKALGIVKDLTSAVIKELNKPISITVISGLYKSIAGEDSSGDSDLQSVTGNTPFPNNASTDAIIEASDFASLRKIRLGNTSVYKNFTIMAEFAAMAGLGFSVITNDVKMPLMAEGKPQKVPDIIKQVSIPIKLMVLMPSFIQPRSDHDSWEIQMDGEMTDLAFLKGFLDATSVGEQELYGIVSPYIDYSISALWVIPFIPSIGKMVANHQKTSSYLSFTTRLAYDVAVMTGPVVWNPDLDPETKLIVLAVSNGIIIVTAGISVATGGLLENDG</sequence>
<keyword evidence="2" id="KW-1185">Reference proteome</keyword>
<comment type="caution">
    <text evidence="1">The sequence shown here is derived from an EMBL/GenBank/DDBJ whole genome shotgun (WGS) entry which is preliminary data.</text>
</comment>
<dbReference type="AlphaFoldDB" id="A0AAJ0ETT5"/>
<organism evidence="1 2">
    <name type="scientific">Colletotrichum godetiae</name>
    <dbReference type="NCBI Taxonomy" id="1209918"/>
    <lineage>
        <taxon>Eukaryota</taxon>
        <taxon>Fungi</taxon>
        <taxon>Dikarya</taxon>
        <taxon>Ascomycota</taxon>
        <taxon>Pezizomycotina</taxon>
        <taxon>Sordariomycetes</taxon>
        <taxon>Hypocreomycetidae</taxon>
        <taxon>Glomerellales</taxon>
        <taxon>Glomerellaceae</taxon>
        <taxon>Colletotrichum</taxon>
        <taxon>Colletotrichum acutatum species complex</taxon>
    </lineage>
</organism>
<protein>
    <submittedName>
        <fullName evidence="1">Uncharacterized protein</fullName>
    </submittedName>
</protein>
<evidence type="ECO:0000313" key="1">
    <source>
        <dbReference type="EMBL" id="KAK1671620.1"/>
    </source>
</evidence>
<dbReference type="EMBL" id="JAHMHR010000045">
    <property type="protein sequence ID" value="KAK1671620.1"/>
    <property type="molecule type" value="Genomic_DNA"/>
</dbReference>
<accession>A0AAJ0ETT5</accession>
<dbReference type="Proteomes" id="UP001224890">
    <property type="component" value="Unassembled WGS sequence"/>
</dbReference>
<dbReference type="GeneID" id="85457329"/>
<proteinExistence type="predicted"/>
<evidence type="ECO:0000313" key="2">
    <source>
        <dbReference type="Proteomes" id="UP001224890"/>
    </source>
</evidence>
<reference evidence="1" key="1">
    <citation type="submission" date="2021-06" db="EMBL/GenBank/DDBJ databases">
        <title>Comparative genomics, transcriptomics and evolutionary studies reveal genomic signatures of adaptation to plant cell wall in hemibiotrophic fungi.</title>
        <authorList>
            <consortium name="DOE Joint Genome Institute"/>
            <person name="Baroncelli R."/>
            <person name="Diaz J.F."/>
            <person name="Benocci T."/>
            <person name="Peng M."/>
            <person name="Battaglia E."/>
            <person name="Haridas S."/>
            <person name="Andreopoulos W."/>
            <person name="Labutti K."/>
            <person name="Pangilinan J."/>
            <person name="Floch G.L."/>
            <person name="Makela M.R."/>
            <person name="Henrissat B."/>
            <person name="Grigoriev I.V."/>
            <person name="Crouch J.A."/>
            <person name="De Vries R.P."/>
            <person name="Sukno S.A."/>
            <person name="Thon M.R."/>
        </authorList>
    </citation>
    <scope>NUCLEOTIDE SEQUENCE</scope>
    <source>
        <strain evidence="1">CBS 193.32</strain>
    </source>
</reference>
<gene>
    <name evidence="1" type="ORF">BDP55DRAFT_635690</name>
</gene>